<dbReference type="RefSeq" id="WP_130958278.1">
    <property type="nucleotide sequence ID" value="NZ_JBHSHA010000017.1"/>
</dbReference>
<feature type="compositionally biased region" description="Polar residues" evidence="1">
    <location>
        <begin position="247"/>
        <end position="261"/>
    </location>
</feature>
<comment type="caution">
    <text evidence="3">The sequence shown here is derived from an EMBL/GenBank/DDBJ whole genome shotgun (WGS) entry which is preliminary data.</text>
</comment>
<evidence type="ECO:0000313" key="3">
    <source>
        <dbReference type="EMBL" id="TBH78479.1"/>
    </source>
</evidence>
<feature type="region of interest" description="Disordered" evidence="1">
    <location>
        <begin position="247"/>
        <end position="271"/>
    </location>
</feature>
<dbReference type="PANTHER" id="PTHR43686">
    <property type="entry name" value="SULFURTRANSFERASE-RELATED"/>
    <property type="match status" value="1"/>
</dbReference>
<dbReference type="Gene3D" id="3.40.50.620">
    <property type="entry name" value="HUPs"/>
    <property type="match status" value="1"/>
</dbReference>
<organism evidence="3 4">
    <name type="scientific">Desulfovibrio legallii</name>
    <dbReference type="NCBI Taxonomy" id="571438"/>
    <lineage>
        <taxon>Bacteria</taxon>
        <taxon>Pseudomonadati</taxon>
        <taxon>Thermodesulfobacteriota</taxon>
        <taxon>Desulfovibrionia</taxon>
        <taxon>Desulfovibrionales</taxon>
        <taxon>Desulfovibrionaceae</taxon>
        <taxon>Desulfovibrio</taxon>
    </lineage>
</organism>
<sequence>MSGNKGKKRSFAQELCVKSAGRAMQRAGMLWPGCRVGVAVSGGVDSFVLLKTLQIRQGIVPFPFEIMALHLNPGFDPQSHAALPGWLARHGIASHVEVTDYGPEAHSEKNLRRSACFRCAWLRRKRLFELCARYKLTHLALGHNADDLVQTFFLNLCRNGRVDGMHMNESFFGGGLHLIRPLLLVEKKYILKAARQWALPVWANACPSAGHTARSAMSATLEQLYGVARDARRCIYNGLARWQMEQNSAAPQEDANPTQGAAPTAHAPIRH</sequence>
<dbReference type="AlphaFoldDB" id="A0A6H3F9H1"/>
<protein>
    <submittedName>
        <fullName evidence="3">tRNA 2-thiocytidine biosynthesis protein TtcA</fullName>
    </submittedName>
</protein>
<evidence type="ECO:0000256" key="1">
    <source>
        <dbReference type="SAM" id="MobiDB-lite"/>
    </source>
</evidence>
<dbReference type="InterPro" id="IPR011063">
    <property type="entry name" value="TilS/TtcA_N"/>
</dbReference>
<proteinExistence type="predicted"/>
<evidence type="ECO:0000259" key="2">
    <source>
        <dbReference type="Pfam" id="PF01171"/>
    </source>
</evidence>
<name>A0A6H3F9H1_9BACT</name>
<dbReference type="Pfam" id="PF01171">
    <property type="entry name" value="ATP_bind_3"/>
    <property type="match status" value="1"/>
</dbReference>
<dbReference type="SUPFAM" id="SSF52402">
    <property type="entry name" value="Adenine nucleotide alpha hydrolases-like"/>
    <property type="match status" value="1"/>
</dbReference>
<keyword evidence="4" id="KW-1185">Reference proteome</keyword>
<reference evidence="3 4" key="1">
    <citation type="submission" date="2018-12" db="EMBL/GenBank/DDBJ databases">
        <title>First genome draft of Desulfovibrio legallis sp. nov.</title>
        <authorList>
            <person name="Ben Dhia O."/>
            <person name="Najjari A."/>
            <person name="Ferjani R."/>
            <person name="Fhoula I."/>
            <person name="Fardeau M.-L."/>
            <person name="Boudabbous A."/>
            <person name="Ouzari H.I."/>
        </authorList>
    </citation>
    <scope>NUCLEOTIDE SEQUENCE [LARGE SCALE GENOMIC DNA]</scope>
    <source>
        <strain evidence="3 4">H1T</strain>
    </source>
</reference>
<gene>
    <name evidence="3" type="ORF">EB812_10690</name>
</gene>
<dbReference type="Proteomes" id="UP000292919">
    <property type="component" value="Unassembled WGS sequence"/>
</dbReference>
<evidence type="ECO:0000313" key="4">
    <source>
        <dbReference type="Proteomes" id="UP000292919"/>
    </source>
</evidence>
<accession>A0A6H3F9H1</accession>
<feature type="domain" description="tRNA(Ile)-lysidine/2-thiocytidine synthase N-terminal" evidence="2">
    <location>
        <begin position="36"/>
        <end position="198"/>
    </location>
</feature>
<dbReference type="InterPro" id="IPR014729">
    <property type="entry name" value="Rossmann-like_a/b/a_fold"/>
</dbReference>
<dbReference type="EMBL" id="SIXC01000015">
    <property type="protein sequence ID" value="TBH78479.1"/>
    <property type="molecule type" value="Genomic_DNA"/>
</dbReference>
<dbReference type="PANTHER" id="PTHR43686:SF1">
    <property type="entry name" value="AMINOTRAN_5 DOMAIN-CONTAINING PROTEIN"/>
    <property type="match status" value="1"/>
</dbReference>